<protein>
    <submittedName>
        <fullName evidence="2">Extracellular solute-binding protein</fullName>
    </submittedName>
</protein>
<dbReference type="InterPro" id="IPR006059">
    <property type="entry name" value="SBP"/>
</dbReference>
<dbReference type="AlphaFoldDB" id="A0A849BP50"/>
<dbReference type="PANTHER" id="PTHR43649">
    <property type="entry name" value="ARABINOSE-BINDING PROTEIN-RELATED"/>
    <property type="match status" value="1"/>
</dbReference>
<feature type="region of interest" description="Disordered" evidence="1">
    <location>
        <begin position="462"/>
        <end position="487"/>
    </location>
</feature>
<proteinExistence type="predicted"/>
<dbReference type="PROSITE" id="PS51257">
    <property type="entry name" value="PROKAR_LIPOPROTEIN"/>
    <property type="match status" value="1"/>
</dbReference>
<organism evidence="2 3">
    <name type="scientific">Pseudokineococcus marinus</name>
    <dbReference type="NCBI Taxonomy" id="351215"/>
    <lineage>
        <taxon>Bacteria</taxon>
        <taxon>Bacillati</taxon>
        <taxon>Actinomycetota</taxon>
        <taxon>Actinomycetes</taxon>
        <taxon>Kineosporiales</taxon>
        <taxon>Kineosporiaceae</taxon>
        <taxon>Pseudokineococcus</taxon>
    </lineage>
</organism>
<dbReference type="Proteomes" id="UP000555552">
    <property type="component" value="Unassembled WGS sequence"/>
</dbReference>
<dbReference type="Pfam" id="PF01547">
    <property type="entry name" value="SBP_bac_1"/>
    <property type="match status" value="1"/>
</dbReference>
<evidence type="ECO:0000313" key="3">
    <source>
        <dbReference type="Proteomes" id="UP000555552"/>
    </source>
</evidence>
<evidence type="ECO:0000256" key="1">
    <source>
        <dbReference type="SAM" id="MobiDB-lite"/>
    </source>
</evidence>
<reference evidence="2 3" key="1">
    <citation type="submission" date="2020-05" db="EMBL/GenBank/DDBJ databases">
        <title>MicrobeNet Type strains.</title>
        <authorList>
            <person name="Nicholson A.C."/>
        </authorList>
    </citation>
    <scope>NUCLEOTIDE SEQUENCE [LARGE SCALE GENOMIC DNA]</scope>
    <source>
        <strain evidence="2 3">JCM 14547</strain>
    </source>
</reference>
<dbReference type="RefSeq" id="WP_171202201.1">
    <property type="nucleotide sequence ID" value="NZ_BAAANP010000019.1"/>
</dbReference>
<gene>
    <name evidence="2" type="ORF">HLB09_04480</name>
</gene>
<dbReference type="PANTHER" id="PTHR43649:SF14">
    <property type="entry name" value="BLR3389 PROTEIN"/>
    <property type="match status" value="1"/>
</dbReference>
<name>A0A849BP50_9ACTN</name>
<dbReference type="SUPFAM" id="SSF53850">
    <property type="entry name" value="Periplasmic binding protein-like II"/>
    <property type="match status" value="1"/>
</dbReference>
<sequence>MVVSGDRGGRRRRGRRRGGAALVVGGLVLVAGCGQQDAGARADVLRVAYQQFGGTSPVDDWFADVAAQLEEEHPDVDVELMPVVAGGNDYFTKLNLMRGSSRTAPDVVLQDSFQINSDIEAGYLLPLDDRLAGWEDWPQFAGSEGATTGRDGSVYGVSMGTDTRALYYNRDLLEQAGVEVPWEPATWEEVLDGARAVRDAGLTSPDGSEVIPFNIYGGSSVGEVTSMQSVQMLLAGTGDELYDDESERWVTSSDGFRDTLGFLDTVYSEDLGPSLSLALDPQAQYAVAGTLIPAERVAIALDGSWQVENWREGGTSAWPGWTDTLGVAPMPTQDGEEPGAVSLSGGFALAVSAGAPDPDLAFDFLTTAGDYENSLAYYLAAQQISVRADVSEDPRYAEQNPTISAFSELVEVTRFRPAYQEYPRISNEISTTAESVITGERTPEEAMADYGEAVTQIVGEEAVVRAEDLPPDDGGGGAAPAREEEGS</sequence>
<dbReference type="InterPro" id="IPR050490">
    <property type="entry name" value="Bact_solute-bd_prot1"/>
</dbReference>
<dbReference type="Gene3D" id="3.40.190.10">
    <property type="entry name" value="Periplasmic binding protein-like II"/>
    <property type="match status" value="2"/>
</dbReference>
<comment type="caution">
    <text evidence="2">The sequence shown here is derived from an EMBL/GenBank/DDBJ whole genome shotgun (WGS) entry which is preliminary data.</text>
</comment>
<accession>A0A849BP50</accession>
<evidence type="ECO:0000313" key="2">
    <source>
        <dbReference type="EMBL" id="NNH22354.1"/>
    </source>
</evidence>
<keyword evidence="3" id="KW-1185">Reference proteome</keyword>
<dbReference type="EMBL" id="JABEMA010000035">
    <property type="protein sequence ID" value="NNH22354.1"/>
    <property type="molecule type" value="Genomic_DNA"/>
</dbReference>